<reference evidence="3 4" key="1">
    <citation type="submission" date="2020-07" db="EMBL/GenBank/DDBJ databases">
        <title>Genomic Encyclopedia of Type Strains, Phase IV (KMG-V): Genome sequencing to study the core and pangenomes of soil and plant-associated prokaryotes.</title>
        <authorList>
            <person name="Whitman W."/>
        </authorList>
    </citation>
    <scope>NUCLEOTIDE SEQUENCE [LARGE SCALE GENOMIC DNA]</scope>
    <source>
        <strain evidence="3 4">M8UP22</strain>
    </source>
</reference>
<comment type="caution">
    <text evidence="3">The sequence shown here is derived from an EMBL/GenBank/DDBJ whole genome shotgun (WGS) entry which is preliminary data.</text>
</comment>
<dbReference type="EMBL" id="JACCCU010000001">
    <property type="protein sequence ID" value="NYF88492.1"/>
    <property type="molecule type" value="Genomic_DNA"/>
</dbReference>
<evidence type="ECO:0000313" key="3">
    <source>
        <dbReference type="EMBL" id="NYF88492.1"/>
    </source>
</evidence>
<proteinExistence type="predicted"/>
<name>A0A852VG00_9BACT</name>
<gene>
    <name evidence="3" type="ORF">HDF08_000559</name>
</gene>
<keyword evidence="2" id="KW-0732">Signal</keyword>
<accession>A0A852VG00</accession>
<dbReference type="Proteomes" id="UP000564385">
    <property type="component" value="Unassembled WGS sequence"/>
</dbReference>
<sequence length="320" mass="32845">MGAMVCRLMVVFAMGCGVARAQQPIGVVGIQNANVAGALEVSNGQAILVGNTTVTARDHTAEIELKRGGTVRVCATSGLHVTAGQGMAGQGATGQQPLMLALDRGAIEVQMAATTHDMVLTPDLRFTMRGDGPLDLQLRVTRNGDTCVENRGTQAPVLNIADQFGETSYVLNPGQHVLFEHGSLKEVVDHESSSCGCPPEPAPAPAMTVADALLNPGDASKTTAEQHPFPAAVSAGLAPVAVPQAPTGDLHEQVAATLSSGEGADSLTSAASPDPKGKTGEATTKASAQTPPPPNSPPPTSPRHGFAHTLGRFFRKIFGD</sequence>
<organism evidence="3 4">
    <name type="scientific">Tunturiibacter lichenicola</name>
    <dbReference type="NCBI Taxonomy" id="2051959"/>
    <lineage>
        <taxon>Bacteria</taxon>
        <taxon>Pseudomonadati</taxon>
        <taxon>Acidobacteriota</taxon>
        <taxon>Terriglobia</taxon>
        <taxon>Terriglobales</taxon>
        <taxon>Acidobacteriaceae</taxon>
        <taxon>Tunturiibacter</taxon>
    </lineage>
</organism>
<dbReference type="AlphaFoldDB" id="A0A852VG00"/>
<feature type="region of interest" description="Disordered" evidence="1">
    <location>
        <begin position="259"/>
        <end position="307"/>
    </location>
</feature>
<evidence type="ECO:0000313" key="4">
    <source>
        <dbReference type="Proteomes" id="UP000564385"/>
    </source>
</evidence>
<feature type="signal peptide" evidence="2">
    <location>
        <begin position="1"/>
        <end position="21"/>
    </location>
</feature>
<feature type="compositionally biased region" description="Pro residues" evidence="1">
    <location>
        <begin position="290"/>
        <end position="301"/>
    </location>
</feature>
<protein>
    <recommendedName>
        <fullName evidence="5">Nuclease</fullName>
    </recommendedName>
</protein>
<evidence type="ECO:0000256" key="1">
    <source>
        <dbReference type="SAM" id="MobiDB-lite"/>
    </source>
</evidence>
<feature type="chain" id="PRO_5032513074" description="Nuclease" evidence="2">
    <location>
        <begin position="22"/>
        <end position="320"/>
    </location>
</feature>
<feature type="compositionally biased region" description="Polar residues" evidence="1">
    <location>
        <begin position="259"/>
        <end position="271"/>
    </location>
</feature>
<evidence type="ECO:0008006" key="5">
    <source>
        <dbReference type="Google" id="ProtNLM"/>
    </source>
</evidence>
<evidence type="ECO:0000256" key="2">
    <source>
        <dbReference type="SAM" id="SignalP"/>
    </source>
</evidence>